<evidence type="ECO:0000256" key="2">
    <source>
        <dbReference type="ARBA" id="ARBA00004664"/>
    </source>
</evidence>
<dbReference type="UniPathway" id="UPA00035">
    <property type="reaction ID" value="UER00042"/>
</dbReference>
<keyword evidence="8 9" id="KW-0413">Isomerase</keyword>
<reference evidence="11 12" key="1">
    <citation type="submission" date="2018-07" db="EMBL/GenBank/DDBJ databases">
        <title>Genomic Encyclopedia of Type Strains, Phase IV (KMG-IV): sequencing the most valuable type-strain genomes for metagenomic binning, comparative biology and taxonomic classification.</title>
        <authorList>
            <person name="Goeker M."/>
        </authorList>
    </citation>
    <scope>NUCLEOTIDE SEQUENCE [LARGE SCALE GENOMIC DNA]</scope>
    <source>
        <strain evidence="11 12">DSM 4134</strain>
    </source>
</reference>
<gene>
    <name evidence="9" type="primary">trpF</name>
    <name evidence="11" type="ORF">C7460_11270</name>
</gene>
<comment type="pathway">
    <text evidence="2 9">Amino-acid biosynthesis; L-tryptophan biosynthesis; L-tryptophan from chorismate: step 3/5.</text>
</comment>
<dbReference type="PANTHER" id="PTHR42894:SF1">
    <property type="entry name" value="N-(5'-PHOSPHORIBOSYL)ANTHRANILATE ISOMERASE"/>
    <property type="match status" value="1"/>
</dbReference>
<evidence type="ECO:0000256" key="8">
    <source>
        <dbReference type="ARBA" id="ARBA00023235"/>
    </source>
</evidence>
<evidence type="ECO:0000256" key="3">
    <source>
        <dbReference type="ARBA" id="ARBA00012572"/>
    </source>
</evidence>
<dbReference type="EC" id="5.3.1.24" evidence="3 9"/>
<dbReference type="OrthoDB" id="9786954at2"/>
<evidence type="ECO:0000256" key="6">
    <source>
        <dbReference type="ARBA" id="ARBA00022822"/>
    </source>
</evidence>
<proteinExistence type="inferred from homology"/>
<dbReference type="SUPFAM" id="SSF51366">
    <property type="entry name" value="Ribulose-phoshate binding barrel"/>
    <property type="match status" value="1"/>
</dbReference>
<dbReference type="HAMAP" id="MF_00135">
    <property type="entry name" value="PRAI"/>
    <property type="match status" value="1"/>
</dbReference>
<dbReference type="InterPro" id="IPR044643">
    <property type="entry name" value="TrpF_fam"/>
</dbReference>
<feature type="domain" description="N-(5'phosphoribosyl) anthranilate isomerase (PRAI)" evidence="10">
    <location>
        <begin position="7"/>
        <end position="198"/>
    </location>
</feature>
<organism evidence="11 12">
    <name type="scientific">Marinoscillum furvescens DSM 4134</name>
    <dbReference type="NCBI Taxonomy" id="1122208"/>
    <lineage>
        <taxon>Bacteria</taxon>
        <taxon>Pseudomonadati</taxon>
        <taxon>Bacteroidota</taxon>
        <taxon>Cytophagia</taxon>
        <taxon>Cytophagales</taxon>
        <taxon>Reichenbachiellaceae</taxon>
        <taxon>Marinoscillum</taxon>
    </lineage>
</organism>
<evidence type="ECO:0000313" key="12">
    <source>
        <dbReference type="Proteomes" id="UP000256779"/>
    </source>
</evidence>
<dbReference type="GO" id="GO:0000162">
    <property type="term" value="P:L-tryptophan biosynthetic process"/>
    <property type="evidence" value="ECO:0007669"/>
    <property type="project" value="UniProtKB-UniRule"/>
</dbReference>
<comment type="similarity">
    <text evidence="9">Belongs to the TrpF family.</text>
</comment>
<dbReference type="InterPro" id="IPR001240">
    <property type="entry name" value="PRAI_dom"/>
</dbReference>
<evidence type="ECO:0000256" key="7">
    <source>
        <dbReference type="ARBA" id="ARBA00023141"/>
    </source>
</evidence>
<dbReference type="Gene3D" id="3.20.20.70">
    <property type="entry name" value="Aldolase class I"/>
    <property type="match status" value="1"/>
</dbReference>
<dbReference type="RefSeq" id="WP_115868614.1">
    <property type="nucleotide sequence ID" value="NZ_QREG01000012.1"/>
</dbReference>
<dbReference type="EMBL" id="QREG01000012">
    <property type="protein sequence ID" value="RED97460.1"/>
    <property type="molecule type" value="Genomic_DNA"/>
</dbReference>
<comment type="caution">
    <text evidence="11">The sequence shown here is derived from an EMBL/GenBank/DDBJ whole genome shotgun (WGS) entry which is preliminary data.</text>
</comment>
<evidence type="ECO:0000259" key="10">
    <source>
        <dbReference type="Pfam" id="PF00697"/>
    </source>
</evidence>
<dbReference type="InterPro" id="IPR011060">
    <property type="entry name" value="RibuloseP-bd_barrel"/>
</dbReference>
<dbReference type="AlphaFoldDB" id="A0A3D9L3C2"/>
<sequence length="202" mass="23034">MKQLKLKVCGMRAPDNLQALDQIGPDFIGFIFYPKSTRYVSDFPDVTLEAQKVGVFVNETLEKVQEMAESCQLDLLQLHGSESVDYVRSLKEAGFRLIKVFSVTDSIPEAQMESYEPFVDFFLFDTKTPKYGGSGQKFNWEILKTYHLNKPFFLSGGIDLDDIAAIKALELPQLYAVDINSRFEQRPALKDIEKVKAFKELL</sequence>
<dbReference type="CDD" id="cd00405">
    <property type="entry name" value="PRAI"/>
    <property type="match status" value="1"/>
</dbReference>
<dbReference type="InterPro" id="IPR013785">
    <property type="entry name" value="Aldolase_TIM"/>
</dbReference>
<keyword evidence="5 9" id="KW-0028">Amino-acid biosynthesis</keyword>
<comment type="catalytic activity">
    <reaction evidence="1 9">
        <text>N-(5-phospho-beta-D-ribosyl)anthranilate = 1-(2-carboxyphenylamino)-1-deoxy-D-ribulose 5-phosphate</text>
        <dbReference type="Rhea" id="RHEA:21540"/>
        <dbReference type="ChEBI" id="CHEBI:18277"/>
        <dbReference type="ChEBI" id="CHEBI:58613"/>
        <dbReference type="EC" id="5.3.1.24"/>
    </reaction>
</comment>
<evidence type="ECO:0000256" key="9">
    <source>
        <dbReference type="HAMAP-Rule" id="MF_00135"/>
    </source>
</evidence>
<evidence type="ECO:0000256" key="5">
    <source>
        <dbReference type="ARBA" id="ARBA00022605"/>
    </source>
</evidence>
<evidence type="ECO:0000256" key="4">
    <source>
        <dbReference type="ARBA" id="ARBA00022272"/>
    </source>
</evidence>
<dbReference type="Pfam" id="PF00697">
    <property type="entry name" value="PRAI"/>
    <property type="match status" value="1"/>
</dbReference>
<protein>
    <recommendedName>
        <fullName evidence="4 9">N-(5'-phosphoribosyl)anthranilate isomerase</fullName>
        <shortName evidence="9">PRAI</shortName>
        <ecNumber evidence="3 9">5.3.1.24</ecNumber>
    </recommendedName>
</protein>
<accession>A0A3D9L3C2</accession>
<evidence type="ECO:0000313" key="11">
    <source>
        <dbReference type="EMBL" id="RED97460.1"/>
    </source>
</evidence>
<keyword evidence="12" id="KW-1185">Reference proteome</keyword>
<keyword evidence="6 9" id="KW-0822">Tryptophan biosynthesis</keyword>
<evidence type="ECO:0000256" key="1">
    <source>
        <dbReference type="ARBA" id="ARBA00001164"/>
    </source>
</evidence>
<dbReference type="GO" id="GO:0004640">
    <property type="term" value="F:phosphoribosylanthranilate isomerase activity"/>
    <property type="evidence" value="ECO:0007669"/>
    <property type="project" value="UniProtKB-UniRule"/>
</dbReference>
<keyword evidence="7 9" id="KW-0057">Aromatic amino acid biosynthesis</keyword>
<dbReference type="Proteomes" id="UP000256779">
    <property type="component" value="Unassembled WGS sequence"/>
</dbReference>
<dbReference type="PANTHER" id="PTHR42894">
    <property type="entry name" value="N-(5'-PHOSPHORIBOSYL)ANTHRANILATE ISOMERASE"/>
    <property type="match status" value="1"/>
</dbReference>
<name>A0A3D9L3C2_MARFU</name>